<dbReference type="GO" id="GO:0016020">
    <property type="term" value="C:membrane"/>
    <property type="evidence" value="ECO:0007669"/>
    <property type="project" value="InterPro"/>
</dbReference>
<dbReference type="AlphaFoldDB" id="A0A5N4WU09"/>
<evidence type="ECO:0000259" key="1">
    <source>
        <dbReference type="Pfam" id="PF03412"/>
    </source>
</evidence>
<dbReference type="GO" id="GO:0008233">
    <property type="term" value="F:peptidase activity"/>
    <property type="evidence" value="ECO:0007669"/>
    <property type="project" value="InterPro"/>
</dbReference>
<organism evidence="2 3">
    <name type="scientific">Acinetobacter tandoii</name>
    <dbReference type="NCBI Taxonomy" id="202954"/>
    <lineage>
        <taxon>Bacteria</taxon>
        <taxon>Pseudomonadati</taxon>
        <taxon>Pseudomonadota</taxon>
        <taxon>Gammaproteobacteria</taxon>
        <taxon>Moraxellales</taxon>
        <taxon>Moraxellaceae</taxon>
        <taxon>Acinetobacter</taxon>
    </lineage>
</organism>
<accession>A0A5N4WU09</accession>
<evidence type="ECO:0000313" key="3">
    <source>
        <dbReference type="Proteomes" id="UP000325788"/>
    </source>
</evidence>
<sequence>MALEIPDSLLNLEANCGVFAVWMLLQHHGTHVDMNELIKLCRHDRQDGTFTIALAVALKKIGFHVSFHTDPDPNIDRTERQSYAEAKALRIPIEPALSYTQIQSQIEQGKMVIVYYDTLDEVGNQSLVYSIDDQEICFFDNFEPMPALVFEQQRKAEGICRQAIVIDDREVKLQSTTLN</sequence>
<feature type="domain" description="Peptidase C39" evidence="1">
    <location>
        <begin position="13"/>
        <end position="66"/>
    </location>
</feature>
<proteinExistence type="predicted"/>
<dbReference type="Pfam" id="PF03412">
    <property type="entry name" value="Peptidase_C39"/>
    <property type="match status" value="1"/>
</dbReference>
<evidence type="ECO:0000313" key="2">
    <source>
        <dbReference type="EMBL" id="KAB1859780.1"/>
    </source>
</evidence>
<dbReference type="InterPro" id="IPR005074">
    <property type="entry name" value="Peptidase_C39"/>
</dbReference>
<dbReference type="GO" id="GO:0005524">
    <property type="term" value="F:ATP binding"/>
    <property type="evidence" value="ECO:0007669"/>
    <property type="project" value="InterPro"/>
</dbReference>
<protein>
    <submittedName>
        <fullName evidence="2">Peptidase C39</fullName>
    </submittedName>
</protein>
<reference evidence="2 3" key="1">
    <citation type="submission" date="2019-09" db="EMBL/GenBank/DDBJ databases">
        <title>Draft genome sequence of Acinetobacter tandoii W4-4-4 isolated from environmental water sample.</title>
        <authorList>
            <person name="Wee S.K."/>
            <person name="Yan B."/>
            <person name="Mustaffa S.B."/>
            <person name="Yap E.P.H."/>
        </authorList>
    </citation>
    <scope>NUCLEOTIDE SEQUENCE [LARGE SCALE GENOMIC DNA]</scope>
    <source>
        <strain evidence="2 3">W4-4-4</strain>
    </source>
</reference>
<dbReference type="RefSeq" id="WP_044739946.1">
    <property type="nucleotide sequence ID" value="NZ_JBODRR010000057.1"/>
</dbReference>
<comment type="caution">
    <text evidence="2">The sequence shown here is derived from an EMBL/GenBank/DDBJ whole genome shotgun (WGS) entry which is preliminary data.</text>
</comment>
<gene>
    <name evidence="2" type="ORF">F4W09_01270</name>
</gene>
<dbReference type="GO" id="GO:0006508">
    <property type="term" value="P:proteolysis"/>
    <property type="evidence" value="ECO:0007669"/>
    <property type="project" value="InterPro"/>
</dbReference>
<dbReference type="Gene3D" id="3.90.70.10">
    <property type="entry name" value="Cysteine proteinases"/>
    <property type="match status" value="1"/>
</dbReference>
<dbReference type="EMBL" id="VXLD01000001">
    <property type="protein sequence ID" value="KAB1859780.1"/>
    <property type="molecule type" value="Genomic_DNA"/>
</dbReference>
<dbReference type="Proteomes" id="UP000325788">
    <property type="component" value="Unassembled WGS sequence"/>
</dbReference>
<name>A0A5N4WU09_9GAMM</name>